<keyword evidence="1 3" id="KW-0238">DNA-binding</keyword>
<evidence type="ECO:0000259" key="2">
    <source>
        <dbReference type="Pfam" id="PF18291"/>
    </source>
</evidence>
<name>A0ABR8Y5X2_9BACT</name>
<dbReference type="InterPro" id="IPR010992">
    <property type="entry name" value="IHF-like_DNA-bd_dom_sf"/>
</dbReference>
<protein>
    <submittedName>
        <fullName evidence="3">DNA-binding protein</fullName>
    </submittedName>
</protein>
<feature type="domain" description="HU" evidence="2">
    <location>
        <begin position="2"/>
        <end position="124"/>
    </location>
</feature>
<dbReference type="EMBL" id="JACSPP010000007">
    <property type="protein sequence ID" value="MBD8039600.1"/>
    <property type="molecule type" value="Genomic_DNA"/>
</dbReference>
<evidence type="ECO:0000256" key="1">
    <source>
        <dbReference type="ARBA" id="ARBA00023125"/>
    </source>
</evidence>
<dbReference type="Pfam" id="PF18291">
    <property type="entry name" value="HU-HIG"/>
    <property type="match status" value="1"/>
</dbReference>
<evidence type="ECO:0000313" key="4">
    <source>
        <dbReference type="Proteomes" id="UP000620874"/>
    </source>
</evidence>
<dbReference type="NCBIfam" id="TIGR01201">
    <property type="entry name" value="HU_rel"/>
    <property type="match status" value="1"/>
</dbReference>
<dbReference type="RefSeq" id="WP_191763062.1">
    <property type="nucleotide sequence ID" value="NZ_JACSPP010000007.1"/>
</dbReference>
<keyword evidence="4" id="KW-1185">Reference proteome</keyword>
<proteinExistence type="predicted"/>
<gene>
    <name evidence="3" type="ORF">H9625_03915</name>
</gene>
<evidence type="ECO:0000313" key="3">
    <source>
        <dbReference type="EMBL" id="MBD8039600.1"/>
    </source>
</evidence>
<organism evidence="3 4">
    <name type="scientific">Phocaeicola intestinalis</name>
    <dbReference type="NCBI Taxonomy" id="2762212"/>
    <lineage>
        <taxon>Bacteria</taxon>
        <taxon>Pseudomonadati</taxon>
        <taxon>Bacteroidota</taxon>
        <taxon>Bacteroidia</taxon>
        <taxon>Bacteroidales</taxon>
        <taxon>Bacteroidaceae</taxon>
        <taxon>Phocaeicola</taxon>
    </lineage>
</organism>
<accession>A0ABR8Y5X2</accession>
<dbReference type="InterPro" id="IPR005902">
    <property type="entry name" value="HU_DNA-bd_put"/>
</dbReference>
<sequence>MIDYSVYMMTNPMDEEAPSKAYGKAQMSELMTFDKFVKHIADHNGAFSRGTVQGVVLDMCECLVEMLLNGNKVQLGALGDFWISLSSKGADSLADFTAANITGINVIFTPGSDFDDLINRAQFNPVASRIAQAATLKAEKAGEATVDLEAAKRKPSGSEEPGV</sequence>
<dbReference type="InterPro" id="IPR041607">
    <property type="entry name" value="HU-HIG"/>
</dbReference>
<dbReference type="Proteomes" id="UP000620874">
    <property type="component" value="Unassembled WGS sequence"/>
</dbReference>
<dbReference type="SUPFAM" id="SSF47729">
    <property type="entry name" value="IHF-like DNA-binding proteins"/>
    <property type="match status" value="1"/>
</dbReference>
<comment type="caution">
    <text evidence="3">The sequence shown here is derived from an EMBL/GenBank/DDBJ whole genome shotgun (WGS) entry which is preliminary data.</text>
</comment>
<dbReference type="GO" id="GO:0003677">
    <property type="term" value="F:DNA binding"/>
    <property type="evidence" value="ECO:0007669"/>
    <property type="project" value="UniProtKB-KW"/>
</dbReference>
<reference evidence="3 4" key="1">
    <citation type="submission" date="2020-08" db="EMBL/GenBank/DDBJ databases">
        <title>A Genomic Blueprint of the Chicken Gut Microbiome.</title>
        <authorList>
            <person name="Gilroy R."/>
            <person name="Ravi A."/>
            <person name="Getino M."/>
            <person name="Pursley I."/>
            <person name="Horton D.L."/>
            <person name="Alikhan N.-F."/>
            <person name="Baker D."/>
            <person name="Gharbi K."/>
            <person name="Hall N."/>
            <person name="Watson M."/>
            <person name="Adriaenssens E.M."/>
            <person name="Foster-Nyarko E."/>
            <person name="Jarju S."/>
            <person name="Secka A."/>
            <person name="Antonio M."/>
            <person name="Oren A."/>
            <person name="Chaudhuri R."/>
            <person name="La Ragione R.M."/>
            <person name="Hildebrand F."/>
            <person name="Pallen M.J."/>
        </authorList>
    </citation>
    <scope>NUCLEOTIDE SEQUENCE [LARGE SCALE GENOMIC DNA]</scope>
    <source>
        <strain evidence="3 4">Sa1CVN1</strain>
    </source>
</reference>